<comment type="caution">
    <text evidence="3">The sequence shown here is derived from an EMBL/GenBank/DDBJ whole genome shotgun (WGS) entry which is preliminary data.</text>
</comment>
<evidence type="ECO:0000313" key="4">
    <source>
        <dbReference type="Proteomes" id="UP000603506"/>
    </source>
</evidence>
<organism evidence="3 4">
    <name type="scientific">Capnocytophaga genosp. AHN8471</name>
    <dbReference type="NCBI Taxonomy" id="327574"/>
    <lineage>
        <taxon>Bacteria</taxon>
        <taxon>Pseudomonadati</taxon>
        <taxon>Bacteroidota</taxon>
        <taxon>Flavobacteriia</taxon>
        <taxon>Flavobacteriales</taxon>
        <taxon>Flavobacteriaceae</taxon>
        <taxon>Capnocytophaga</taxon>
    </lineage>
</organism>
<keyword evidence="3" id="KW-0378">Hydrolase</keyword>
<evidence type="ECO:0000259" key="1">
    <source>
        <dbReference type="Pfam" id="PF04471"/>
    </source>
</evidence>
<dbReference type="Proteomes" id="UP000603506">
    <property type="component" value="Unassembled WGS sequence"/>
</dbReference>
<dbReference type="InterPro" id="IPR011335">
    <property type="entry name" value="Restrct_endonuc-II-like"/>
</dbReference>
<dbReference type="SUPFAM" id="SSF52980">
    <property type="entry name" value="Restriction endonuclease-like"/>
    <property type="match status" value="1"/>
</dbReference>
<keyword evidence="3" id="KW-0255">Endonuclease</keyword>
<dbReference type="Gene3D" id="3.40.1350.10">
    <property type="match status" value="1"/>
</dbReference>
<dbReference type="RefSeq" id="WP_203093640.1">
    <property type="nucleotide sequence ID" value="NZ_JAESPH010000006.1"/>
</dbReference>
<dbReference type="InterPro" id="IPR011856">
    <property type="entry name" value="tRNA_endonuc-like_dom_sf"/>
</dbReference>
<dbReference type="InterPro" id="IPR025745">
    <property type="entry name" value="Mrr-like_N_dom"/>
</dbReference>
<protein>
    <submittedName>
        <fullName evidence="3">Restriction endonuclease</fullName>
    </submittedName>
</protein>
<evidence type="ECO:0000313" key="3">
    <source>
        <dbReference type="EMBL" id="MBM0651624.1"/>
    </source>
</evidence>
<gene>
    <name evidence="3" type="ORF">JNB19_12830</name>
</gene>
<feature type="domain" description="Restriction endonuclease type IV Mrr" evidence="1">
    <location>
        <begin position="159"/>
        <end position="279"/>
    </location>
</feature>
<dbReference type="Pfam" id="PF04471">
    <property type="entry name" value="Mrr_cat"/>
    <property type="match status" value="1"/>
</dbReference>
<dbReference type="Pfam" id="PF14338">
    <property type="entry name" value="Mrr_N"/>
    <property type="match status" value="1"/>
</dbReference>
<dbReference type="InterPro" id="IPR052906">
    <property type="entry name" value="Type_IV_Methyl-Rstrct_Enzyme"/>
</dbReference>
<name>A0ABS1YYX7_9FLAO</name>
<proteinExistence type="predicted"/>
<reference evidence="3 4" key="1">
    <citation type="submission" date="2021-01" db="EMBL/GenBank/DDBJ databases">
        <title>Evidence that Capnocytophaga endodontalis is a later homotypic synonym for Capnocytophaga genospecies AHN8471, and request for opinion on proposed recognition of strain AHN8471 as type strain of the species.</title>
        <authorList>
            <person name="Nicholson A.C."/>
            <person name="Hopper C.L."/>
            <person name="Gulvik C.A."/>
            <person name="Mcquiston J.R."/>
            <person name="Lau E.F."/>
        </authorList>
    </citation>
    <scope>NUCLEOTIDE SEQUENCE [LARGE SCALE GENOMIC DNA]</scope>
    <source>
        <strain evidence="3 4">AHN9576</strain>
    </source>
</reference>
<dbReference type="PANTHER" id="PTHR30015">
    <property type="entry name" value="MRR RESTRICTION SYSTEM PROTEIN"/>
    <property type="match status" value="1"/>
</dbReference>
<accession>A0ABS1YYX7</accession>
<feature type="domain" description="Restriction system protein Mrr-like N-terminal" evidence="2">
    <location>
        <begin position="6"/>
        <end position="91"/>
    </location>
</feature>
<sequence>MALPDFQSFFYPTFLMIKDGKEYSIDELRNFLAEYFKLTDDDKSEKVPSGAQTKFNNRIYWTKSYFTKANLIESNKRSHFKITEKGTEFFNKLENNKKITIKDLENIPEFHSFKYGDSLNKLSVEENLIEDKTPFERLEDIHQLLQDELAHDLLIKVSENSWQFFEDLVIDLMVKMGYGGAKSRKGNSVKRTNDEGIDGIINEDKLGLELIYLQAKKWDTETTIGRPEVQKFVGALHGQRAKKGVFITTSKFSENAYEYVKTIDLKVVLIDGKTLAKLMIEYEIGTTVVENYQVKKIDTDYFEK</sequence>
<dbReference type="EMBL" id="JAEUAH010000021">
    <property type="protein sequence ID" value="MBM0651624.1"/>
    <property type="molecule type" value="Genomic_DNA"/>
</dbReference>
<dbReference type="PANTHER" id="PTHR30015:SF7">
    <property type="entry name" value="TYPE IV METHYL-DIRECTED RESTRICTION ENZYME ECOKMRR"/>
    <property type="match status" value="1"/>
</dbReference>
<keyword evidence="3" id="KW-0540">Nuclease</keyword>
<dbReference type="InterPro" id="IPR007560">
    <property type="entry name" value="Restrct_endonuc_IV_Mrr"/>
</dbReference>
<evidence type="ECO:0000259" key="2">
    <source>
        <dbReference type="Pfam" id="PF14338"/>
    </source>
</evidence>
<keyword evidence="4" id="KW-1185">Reference proteome</keyword>
<dbReference type="GO" id="GO:0004519">
    <property type="term" value="F:endonuclease activity"/>
    <property type="evidence" value="ECO:0007669"/>
    <property type="project" value="UniProtKB-KW"/>
</dbReference>